<proteinExistence type="predicted"/>
<feature type="region of interest" description="Disordered" evidence="1">
    <location>
        <begin position="1"/>
        <end position="22"/>
    </location>
</feature>
<feature type="domain" description="DUF397" evidence="2">
    <location>
        <begin position="7"/>
        <end position="35"/>
    </location>
</feature>
<name>A0ABW3M4L1_9PSEU</name>
<dbReference type="InterPro" id="IPR007278">
    <property type="entry name" value="DUF397"/>
</dbReference>
<organism evidence="3 4">
    <name type="scientific">Kibdelosporangium lantanae</name>
    <dbReference type="NCBI Taxonomy" id="1497396"/>
    <lineage>
        <taxon>Bacteria</taxon>
        <taxon>Bacillati</taxon>
        <taxon>Actinomycetota</taxon>
        <taxon>Actinomycetes</taxon>
        <taxon>Pseudonocardiales</taxon>
        <taxon>Pseudonocardiaceae</taxon>
        <taxon>Kibdelosporangium</taxon>
    </lineage>
</organism>
<accession>A0ABW3M4L1</accession>
<dbReference type="Proteomes" id="UP001597045">
    <property type="component" value="Unassembled WGS sequence"/>
</dbReference>
<keyword evidence="4" id="KW-1185">Reference proteome</keyword>
<evidence type="ECO:0000259" key="2">
    <source>
        <dbReference type="Pfam" id="PF04149"/>
    </source>
</evidence>
<sequence length="38" mass="4073">MRCSAVRVGVRDSKNATGPRLSVPSGSWTAMLHSLTSR</sequence>
<protein>
    <submittedName>
        <fullName evidence="3">DUF397 domain-containing protein</fullName>
    </submittedName>
</protein>
<evidence type="ECO:0000256" key="1">
    <source>
        <dbReference type="SAM" id="MobiDB-lite"/>
    </source>
</evidence>
<gene>
    <name evidence="3" type="ORF">ACFQ1S_08275</name>
</gene>
<evidence type="ECO:0000313" key="3">
    <source>
        <dbReference type="EMBL" id="MFD1045572.1"/>
    </source>
</evidence>
<dbReference type="Pfam" id="PF04149">
    <property type="entry name" value="DUF397"/>
    <property type="match status" value="1"/>
</dbReference>
<dbReference type="EMBL" id="JBHTIS010000342">
    <property type="protein sequence ID" value="MFD1045572.1"/>
    <property type="molecule type" value="Genomic_DNA"/>
</dbReference>
<comment type="caution">
    <text evidence="3">The sequence shown here is derived from an EMBL/GenBank/DDBJ whole genome shotgun (WGS) entry which is preliminary data.</text>
</comment>
<evidence type="ECO:0000313" key="4">
    <source>
        <dbReference type="Proteomes" id="UP001597045"/>
    </source>
</evidence>
<reference evidence="4" key="1">
    <citation type="journal article" date="2019" name="Int. J. Syst. Evol. Microbiol.">
        <title>The Global Catalogue of Microorganisms (GCM) 10K type strain sequencing project: providing services to taxonomists for standard genome sequencing and annotation.</title>
        <authorList>
            <consortium name="The Broad Institute Genomics Platform"/>
            <consortium name="The Broad Institute Genome Sequencing Center for Infectious Disease"/>
            <person name="Wu L."/>
            <person name="Ma J."/>
        </authorList>
    </citation>
    <scope>NUCLEOTIDE SEQUENCE [LARGE SCALE GENOMIC DNA]</scope>
    <source>
        <strain evidence="4">JCM 31486</strain>
    </source>
</reference>